<dbReference type="GO" id="GO:0016874">
    <property type="term" value="F:ligase activity"/>
    <property type="evidence" value="ECO:0007669"/>
    <property type="project" value="UniProtKB-KW"/>
</dbReference>
<gene>
    <name evidence="1" type="ordered locus">Pcal_1302</name>
</gene>
<evidence type="ECO:0000313" key="2">
    <source>
        <dbReference type="Proteomes" id="UP000001431"/>
    </source>
</evidence>
<dbReference type="InterPro" id="IPR037171">
    <property type="entry name" value="NagB/RpiA_transferase-like"/>
</dbReference>
<dbReference type="SUPFAM" id="SSF100950">
    <property type="entry name" value="NagB/RpiA/CoA transferase-like"/>
    <property type="match status" value="1"/>
</dbReference>
<proteinExistence type="predicted"/>
<dbReference type="Pfam" id="PF01812">
    <property type="entry name" value="5-FTHF_cyc-lig"/>
    <property type="match status" value="1"/>
</dbReference>
<dbReference type="STRING" id="410359.Pcal_1302"/>
<name>A3MVQ9_PYRCJ</name>
<reference evidence="1" key="1">
    <citation type="submission" date="2007-02" db="EMBL/GenBank/DDBJ databases">
        <title>Complete sequence of Pyrobaculum calidifontis JCM 11548.</title>
        <authorList>
            <consortium name="US DOE Joint Genome Institute"/>
            <person name="Copeland A."/>
            <person name="Lucas S."/>
            <person name="Lapidus A."/>
            <person name="Barry K."/>
            <person name="Glavina del Rio T."/>
            <person name="Dalin E."/>
            <person name="Tice H."/>
            <person name="Pitluck S."/>
            <person name="Chain P."/>
            <person name="Malfatti S."/>
            <person name="Shin M."/>
            <person name="Vergez L."/>
            <person name="Schmutz J."/>
            <person name="Larimer F."/>
            <person name="Land M."/>
            <person name="Hauser L."/>
            <person name="Kyrpides N."/>
            <person name="Mikhailova N."/>
            <person name="Cozen A.E."/>
            <person name="Fitz-Gibbon S.T."/>
            <person name="House C.H."/>
            <person name="Saltikov C."/>
            <person name="Lowe T.M."/>
            <person name="Richardson P."/>
        </authorList>
    </citation>
    <scope>NUCLEOTIDE SEQUENCE [LARGE SCALE GENOMIC DNA]</scope>
    <source>
        <strain evidence="1">JCM 11548</strain>
    </source>
</reference>
<dbReference type="GeneID" id="4908194"/>
<dbReference type="InterPro" id="IPR002698">
    <property type="entry name" value="FTHF_cligase"/>
</dbReference>
<evidence type="ECO:0000313" key="1">
    <source>
        <dbReference type="EMBL" id="ABO08726.1"/>
    </source>
</evidence>
<dbReference type="Gene3D" id="3.40.50.10420">
    <property type="entry name" value="NagB/RpiA/CoA transferase-like"/>
    <property type="match status" value="1"/>
</dbReference>
<protein>
    <submittedName>
        <fullName evidence="1">5-formyltetrahydrofolate cyclo-ligase</fullName>
    </submittedName>
</protein>
<dbReference type="RefSeq" id="WP_011849984.1">
    <property type="nucleotide sequence ID" value="NC_009073.1"/>
</dbReference>
<dbReference type="GO" id="GO:0005737">
    <property type="term" value="C:cytoplasm"/>
    <property type="evidence" value="ECO:0007669"/>
    <property type="project" value="TreeGrafter"/>
</dbReference>
<dbReference type="AlphaFoldDB" id="A3MVQ9"/>
<dbReference type="PANTHER" id="PTHR13017:SF0">
    <property type="entry name" value="METHENYLTETRAHYDROFOLATE SYNTHASE DOMAIN-CONTAINING PROTEIN"/>
    <property type="match status" value="1"/>
</dbReference>
<dbReference type="InterPro" id="IPR024185">
    <property type="entry name" value="FTHF_cligase-like_sf"/>
</dbReference>
<accession>A3MVQ9</accession>
<sequence length="250" mass="27952">MFLTVGWLGGVVKEVKRAIRERVWRVLEERGVAAFPRPVFGRIPNFRGAEEACARLVATPEFAAARVVKVNPDAPQRPCRRAALERGKVLIMPTPRIREGFLLLDPSEVKDPAEASTIAGAFKWGRGVKPWDLPRVDLVVVGSVAVDPRTGRRLGKSHGYAEIEWGLLTLFGKAGEETPVATTVHDLQLVEEVPREPFDLPVDIVATPTRLIRVRRVDAKPRGIYWEYVTEEMLREIPLLGEVRRRIGTG</sequence>
<dbReference type="EMBL" id="CP000561">
    <property type="protein sequence ID" value="ABO08726.1"/>
    <property type="molecule type" value="Genomic_DNA"/>
</dbReference>
<organism evidence="1 2">
    <name type="scientific">Pyrobaculum calidifontis (strain DSM 21063 / JCM 11548 / VA1)</name>
    <dbReference type="NCBI Taxonomy" id="410359"/>
    <lineage>
        <taxon>Archaea</taxon>
        <taxon>Thermoproteota</taxon>
        <taxon>Thermoprotei</taxon>
        <taxon>Thermoproteales</taxon>
        <taxon>Thermoproteaceae</taxon>
        <taxon>Pyrobaculum</taxon>
    </lineage>
</organism>
<keyword evidence="2" id="KW-1185">Reference proteome</keyword>
<dbReference type="HOGENOM" id="CLU_031500_2_0_2"/>
<dbReference type="KEGG" id="pcl:Pcal_1302"/>
<dbReference type="eggNOG" id="arCOG00474">
    <property type="taxonomic scope" value="Archaea"/>
</dbReference>
<dbReference type="Proteomes" id="UP000001431">
    <property type="component" value="Chromosome"/>
</dbReference>
<dbReference type="PANTHER" id="PTHR13017">
    <property type="entry name" value="5-FORMYLTETRAHYDROFOLATE CYCLO-LIGASE-RELATED"/>
    <property type="match status" value="1"/>
</dbReference>